<proteinExistence type="inferred from homology"/>
<gene>
    <name evidence="12" type="ORF">MVES_001915</name>
</gene>
<feature type="domain" description="Gfo/Idh/MocA-like oxidoreductase N-terminal" evidence="10">
    <location>
        <begin position="5"/>
        <end position="128"/>
    </location>
</feature>
<protein>
    <recommendedName>
        <fullName evidence="9">Structure-specific endonuclease subunit SLX4</fullName>
    </recommendedName>
</protein>
<dbReference type="InterPro" id="IPR055170">
    <property type="entry name" value="GFO_IDH_MocA-like_dom"/>
</dbReference>
<dbReference type="GO" id="GO:0033557">
    <property type="term" value="C:Slx1-Slx4 complex"/>
    <property type="evidence" value="ECO:0007669"/>
    <property type="project" value="InterPro"/>
</dbReference>
<dbReference type="Pfam" id="PF09494">
    <property type="entry name" value="Slx4"/>
    <property type="match status" value="1"/>
</dbReference>
<keyword evidence="6" id="KW-0233">DNA recombination</keyword>
<dbReference type="Pfam" id="PF22725">
    <property type="entry name" value="GFO_IDH_MocA_C3"/>
    <property type="match status" value="1"/>
</dbReference>
<dbReference type="InterPro" id="IPR051317">
    <property type="entry name" value="Gfo/Idh/MocA_oxidoreduct"/>
</dbReference>
<comment type="similarity">
    <text evidence="3">Belongs to the Gfo/Idh/MocA family.</text>
</comment>
<dbReference type="GO" id="GO:0000166">
    <property type="term" value="F:nucleotide binding"/>
    <property type="evidence" value="ECO:0007669"/>
    <property type="project" value="InterPro"/>
</dbReference>
<sequence>MPIPVAIVGYGNSARTFHIPFITSLPDLYRLAVIVQRPRTPTSTSHDAKKAHPNVNVVPDLDAALAALPVGTGLVIITTDNASHIPYAKKALESGKHVLVEKPLALHEDQVESLENLAREKGLVCTVYQNRRYDGDFLTLKSLLRYDGQHPSALGLPTYFESRFDRFRPIAKGGWREEVDPHTEGGGMLWDLGSHLVDQIVSLFGPPAMIYGMLRNQRNQGPVNVDDDWLAVLSYPDNPPFAGDFHAPGTRLGGLRVVLGATCLSTHVDAEQPRFRVEGTHGSYIKRGTDPQEAQLKRGWTPKTHGEAFGVYEKSEPAAVRLARLTTCCTTEEPATAAKPPPLAVSDIPILPGSYVSLYSNIADAIHAADDAKDAADASDAIQRILAVNLSQIADATRVLRMIRQSAEEGRTSSARNVDEYPFHAWRVPELQYESRRLGLAVSKPKTALIDQLRAFYAANPHVAFPRAPPSTASLASPPDSSEGFEVVQMRRAHQTADSSVEELTSNFVSAKLTRAPPKKPRCKSLKAGKVVSSSASDTASDTASDSEAAPALDAGIYSSEANAIDIPLADAIRADAQLYRRVLLLEPIPLDELMGLAQRAGVLSGIMTKDRALMRTWLDTQGICFYEAEL</sequence>
<evidence type="ECO:0000313" key="13">
    <source>
        <dbReference type="Proteomes" id="UP000232875"/>
    </source>
</evidence>
<evidence type="ECO:0000256" key="6">
    <source>
        <dbReference type="ARBA" id="ARBA00023172"/>
    </source>
</evidence>
<dbReference type="PANTHER" id="PTHR43708">
    <property type="entry name" value="CONSERVED EXPRESSED OXIDOREDUCTASE (EUROFUNG)"/>
    <property type="match status" value="1"/>
</dbReference>
<evidence type="ECO:0000259" key="11">
    <source>
        <dbReference type="Pfam" id="PF22725"/>
    </source>
</evidence>
<dbReference type="AlphaFoldDB" id="A0A2N1JC17"/>
<name>A0A2N1JC17_9BASI</name>
<dbReference type="EMBL" id="KZ454990">
    <property type="protein sequence ID" value="PKI84086.1"/>
    <property type="molecule type" value="Genomic_DNA"/>
</dbReference>
<dbReference type="InterPro" id="IPR000683">
    <property type="entry name" value="Gfo/Idh/MocA-like_OxRdtase_N"/>
</dbReference>
<dbReference type="GO" id="GO:0016491">
    <property type="term" value="F:oxidoreductase activity"/>
    <property type="evidence" value="ECO:0007669"/>
    <property type="project" value="UniProtKB-KW"/>
</dbReference>
<accession>A0A2N1JC17</accession>
<dbReference type="Pfam" id="PF01408">
    <property type="entry name" value="GFO_IDH_MocA"/>
    <property type="match status" value="1"/>
</dbReference>
<keyword evidence="13" id="KW-1185">Reference proteome</keyword>
<dbReference type="GO" id="GO:0006310">
    <property type="term" value="P:DNA recombination"/>
    <property type="evidence" value="ECO:0007669"/>
    <property type="project" value="UniProtKB-KW"/>
</dbReference>
<evidence type="ECO:0000256" key="4">
    <source>
        <dbReference type="ARBA" id="ARBA00022763"/>
    </source>
</evidence>
<dbReference type="InterPro" id="IPR018574">
    <property type="entry name" value="Structure-sp_endonuc_su_Slx4"/>
</dbReference>
<dbReference type="PANTHER" id="PTHR43708:SF5">
    <property type="entry name" value="CONSERVED EXPRESSED OXIDOREDUCTASE (EUROFUNG)-RELATED"/>
    <property type="match status" value="1"/>
</dbReference>
<evidence type="ECO:0000256" key="2">
    <source>
        <dbReference type="ARBA" id="ARBA00006661"/>
    </source>
</evidence>
<dbReference type="SUPFAM" id="SSF51735">
    <property type="entry name" value="NAD(P)-binding Rossmann-fold domains"/>
    <property type="match status" value="1"/>
</dbReference>
<dbReference type="Proteomes" id="UP000232875">
    <property type="component" value="Unassembled WGS sequence"/>
</dbReference>
<evidence type="ECO:0000256" key="3">
    <source>
        <dbReference type="ARBA" id="ARBA00010928"/>
    </source>
</evidence>
<keyword evidence="8" id="KW-0539">Nucleus</keyword>
<feature type="domain" description="GFO/IDH/MocA-like oxidoreductase" evidence="11">
    <location>
        <begin position="153"/>
        <end position="284"/>
    </location>
</feature>
<comment type="subcellular location">
    <subcellularLocation>
        <location evidence="1">Nucleus</location>
    </subcellularLocation>
</comment>
<dbReference type="STRING" id="2020962.A0A2N1JC17"/>
<dbReference type="OrthoDB" id="446809at2759"/>
<dbReference type="Gene3D" id="3.40.50.720">
    <property type="entry name" value="NAD(P)-binding Rossmann-like Domain"/>
    <property type="match status" value="1"/>
</dbReference>
<dbReference type="Gene3D" id="3.30.360.10">
    <property type="entry name" value="Dihydrodipicolinate Reductase, domain 2"/>
    <property type="match status" value="1"/>
</dbReference>
<dbReference type="InterPro" id="IPR036291">
    <property type="entry name" value="NAD(P)-bd_dom_sf"/>
</dbReference>
<keyword evidence="7" id="KW-0234">DNA repair</keyword>
<evidence type="ECO:0000259" key="10">
    <source>
        <dbReference type="Pfam" id="PF01408"/>
    </source>
</evidence>
<dbReference type="GO" id="GO:0006260">
    <property type="term" value="P:DNA replication"/>
    <property type="evidence" value="ECO:0007669"/>
    <property type="project" value="InterPro"/>
</dbReference>
<dbReference type="GO" id="GO:0006281">
    <property type="term" value="P:DNA repair"/>
    <property type="evidence" value="ECO:0007669"/>
    <property type="project" value="UniProtKB-KW"/>
</dbReference>
<dbReference type="SUPFAM" id="SSF55347">
    <property type="entry name" value="Glyceraldehyde-3-phosphate dehydrogenase-like, C-terminal domain"/>
    <property type="match status" value="1"/>
</dbReference>
<evidence type="ECO:0000313" key="12">
    <source>
        <dbReference type="EMBL" id="PKI84086.1"/>
    </source>
</evidence>
<evidence type="ECO:0000256" key="5">
    <source>
        <dbReference type="ARBA" id="ARBA00023002"/>
    </source>
</evidence>
<keyword evidence="5" id="KW-0560">Oxidoreductase</keyword>
<evidence type="ECO:0000256" key="7">
    <source>
        <dbReference type="ARBA" id="ARBA00023204"/>
    </source>
</evidence>
<reference evidence="12 13" key="1">
    <citation type="submission" date="2017-10" db="EMBL/GenBank/DDBJ databases">
        <title>A novel species of cold-tolerant Malassezia isolated from bats.</title>
        <authorList>
            <person name="Lorch J.M."/>
            <person name="Palmer J.M."/>
            <person name="Vanderwolf K.J."/>
            <person name="Schmidt K.Z."/>
            <person name="Verant M.L."/>
            <person name="Weller T.J."/>
            <person name="Blehert D.S."/>
        </authorList>
    </citation>
    <scope>NUCLEOTIDE SEQUENCE [LARGE SCALE GENOMIC DNA]</scope>
    <source>
        <strain evidence="12 13">NWHC:44797-103</strain>
    </source>
</reference>
<organism evidence="12 13">
    <name type="scientific">Malassezia vespertilionis</name>
    <dbReference type="NCBI Taxonomy" id="2020962"/>
    <lineage>
        <taxon>Eukaryota</taxon>
        <taxon>Fungi</taxon>
        <taxon>Dikarya</taxon>
        <taxon>Basidiomycota</taxon>
        <taxon>Ustilaginomycotina</taxon>
        <taxon>Malasseziomycetes</taxon>
        <taxon>Malasseziales</taxon>
        <taxon>Malasseziaceae</taxon>
        <taxon>Malassezia</taxon>
    </lineage>
</organism>
<evidence type="ECO:0000256" key="8">
    <source>
        <dbReference type="ARBA" id="ARBA00023242"/>
    </source>
</evidence>
<evidence type="ECO:0000256" key="9">
    <source>
        <dbReference type="ARBA" id="ARBA00029496"/>
    </source>
</evidence>
<evidence type="ECO:0000256" key="1">
    <source>
        <dbReference type="ARBA" id="ARBA00004123"/>
    </source>
</evidence>
<keyword evidence="4" id="KW-0227">DNA damage</keyword>
<comment type="similarity">
    <text evidence="2">Belongs to the SLX4 family.</text>
</comment>